<name>A0A2W5F6B2_9SPHI</name>
<dbReference type="SUPFAM" id="SSF49299">
    <property type="entry name" value="PKD domain"/>
    <property type="match status" value="4"/>
</dbReference>
<evidence type="ECO:0000313" key="2">
    <source>
        <dbReference type="EMBL" id="PZP51611.1"/>
    </source>
</evidence>
<dbReference type="PROSITE" id="PS50093">
    <property type="entry name" value="PKD"/>
    <property type="match status" value="3"/>
</dbReference>
<feature type="domain" description="PKD" evidence="1">
    <location>
        <begin position="206"/>
        <end position="247"/>
    </location>
</feature>
<dbReference type="InterPro" id="IPR035986">
    <property type="entry name" value="PKD_dom_sf"/>
</dbReference>
<proteinExistence type="predicted"/>
<dbReference type="InterPro" id="IPR000601">
    <property type="entry name" value="PKD_dom"/>
</dbReference>
<accession>A0A2W5F6B2</accession>
<dbReference type="Gene3D" id="2.60.40.10">
    <property type="entry name" value="Immunoglobulins"/>
    <property type="match status" value="4"/>
</dbReference>
<dbReference type="InterPro" id="IPR013783">
    <property type="entry name" value="Ig-like_fold"/>
</dbReference>
<reference evidence="2 3" key="1">
    <citation type="submission" date="2017-11" db="EMBL/GenBank/DDBJ databases">
        <title>Infants hospitalized years apart are colonized by the same room-sourced microbial strains.</title>
        <authorList>
            <person name="Brooks B."/>
            <person name="Olm M.R."/>
            <person name="Firek B.A."/>
            <person name="Baker R."/>
            <person name="Thomas B.C."/>
            <person name="Morowitz M.J."/>
            <person name="Banfield J.F."/>
        </authorList>
    </citation>
    <scope>NUCLEOTIDE SEQUENCE [LARGE SCALE GENOMIC DNA]</scope>
    <source>
        <strain evidence="2">S2_009_000_R2_76</strain>
    </source>
</reference>
<dbReference type="Pfam" id="PF00801">
    <property type="entry name" value="PKD"/>
    <property type="match status" value="1"/>
</dbReference>
<evidence type="ECO:0000313" key="3">
    <source>
        <dbReference type="Proteomes" id="UP000249645"/>
    </source>
</evidence>
<organism evidence="2 3">
    <name type="scientific">Pseudopedobacter saltans</name>
    <dbReference type="NCBI Taxonomy" id="151895"/>
    <lineage>
        <taxon>Bacteria</taxon>
        <taxon>Pseudomonadati</taxon>
        <taxon>Bacteroidota</taxon>
        <taxon>Sphingobacteriia</taxon>
        <taxon>Sphingobacteriales</taxon>
        <taxon>Sphingobacteriaceae</taxon>
        <taxon>Pseudopedobacter</taxon>
    </lineage>
</organism>
<protein>
    <recommendedName>
        <fullName evidence="1">PKD domain-containing protein</fullName>
    </recommendedName>
</protein>
<dbReference type="SMART" id="SM00089">
    <property type="entry name" value="PKD"/>
    <property type="match status" value="4"/>
</dbReference>
<feature type="domain" description="PKD" evidence="1">
    <location>
        <begin position="341"/>
        <end position="417"/>
    </location>
</feature>
<dbReference type="EMBL" id="QFOI01000026">
    <property type="protein sequence ID" value="PZP51611.1"/>
    <property type="molecule type" value="Genomic_DNA"/>
</dbReference>
<dbReference type="CDD" id="cd00146">
    <property type="entry name" value="PKD"/>
    <property type="match status" value="3"/>
</dbReference>
<feature type="non-terminal residue" evidence="2">
    <location>
        <position position="555"/>
    </location>
</feature>
<gene>
    <name evidence="2" type="ORF">DI598_02865</name>
</gene>
<evidence type="ECO:0000259" key="1">
    <source>
        <dbReference type="PROSITE" id="PS50093"/>
    </source>
</evidence>
<sequence>MSIIGRSQTPSFDILVGNDKISTGCVGVTITFRNASSDTTRKFHWDINGFRINSTSTIYIFLKEGNYPIKLTDEKNNLSLTKTLTINPLPSASFTVSANSICAGGSVTFTSAATGPTNIQTYYWNFEDENIISYNKTTSYTFNKVGTKKVLLFVKDANGCLSPTSSPAQIKVNGSENVSFSTKDNNFYTCDNTIIFENTSQNAGEFLWTFGDGTNFTGSSTPTHTYAKPGTYHVELIKNDVDGGSCTPKFSHQVYVGKPNLQIQAVDSICSKTTFNINALDADNNFSITAKDITWTSVEGNFQSDSTALSYSDVGLHTLSAVNKYGCPTTATKDIKVLKTPNLTYTITPTGSICNITPITFIASTDSDAKLIWHLGDGTTQSANNSDSIVHVYGKTGTYNAYVEAFNNTGCSATSSVQTITLTNNCLDVGLDSIMNPIFKFSSSCDNKYLVIFEVRNSKKAIATITIDGTAYPFVDGKATIQLPVKPKGSTYSVLVKFVDGTYDYAREISIIDETANFSITNNDNTKLNCAQNNFTFSTDSLINSNNISTFHWQI</sequence>
<feature type="domain" description="PKD" evidence="1">
    <location>
        <begin position="90"/>
        <end position="177"/>
    </location>
</feature>
<comment type="caution">
    <text evidence="2">The sequence shown here is derived from an EMBL/GenBank/DDBJ whole genome shotgun (WGS) entry which is preliminary data.</text>
</comment>
<dbReference type="Pfam" id="PF18911">
    <property type="entry name" value="PKD_4"/>
    <property type="match status" value="2"/>
</dbReference>
<dbReference type="AlphaFoldDB" id="A0A2W5F6B2"/>
<dbReference type="InterPro" id="IPR022409">
    <property type="entry name" value="PKD/Chitinase_dom"/>
</dbReference>
<dbReference type="Proteomes" id="UP000249645">
    <property type="component" value="Unassembled WGS sequence"/>
</dbReference>